<gene>
    <name evidence="2" type="ORF">QO000_000246</name>
</gene>
<reference evidence="2" key="1">
    <citation type="submission" date="2023-07" db="EMBL/GenBank/DDBJ databases">
        <title>Genomic Encyclopedia of Type Strains, Phase IV (KMG-IV): sequencing the most valuable type-strain genomes for metagenomic binning, comparative biology and taxonomic classification.</title>
        <authorList>
            <person name="Goeker M."/>
        </authorList>
    </citation>
    <scope>NUCLEOTIDE SEQUENCE [LARGE SCALE GENOMIC DNA]</scope>
    <source>
        <strain evidence="2">JSM 076093</strain>
    </source>
</reference>
<dbReference type="RefSeq" id="WP_301551989.1">
    <property type="nucleotide sequence ID" value="NZ_JAQRMZ010000005.1"/>
</dbReference>
<comment type="caution">
    <text evidence="2">The sequence shown here is derived from an EMBL/GenBank/DDBJ whole genome shotgun (WGS) entry which is preliminary data.</text>
</comment>
<evidence type="ECO:0000256" key="1">
    <source>
        <dbReference type="SAM" id="SignalP"/>
    </source>
</evidence>
<feature type="signal peptide" evidence="1">
    <location>
        <begin position="1"/>
        <end position="23"/>
    </location>
</feature>
<keyword evidence="3" id="KW-1185">Reference proteome</keyword>
<organism evidence="2 3">
    <name type="scientific">Guptibacillus hwajinpoensis</name>
    <dbReference type="NCBI Taxonomy" id="208199"/>
    <lineage>
        <taxon>Bacteria</taxon>
        <taxon>Bacillati</taxon>
        <taxon>Bacillota</taxon>
        <taxon>Bacilli</taxon>
        <taxon>Bacillales</taxon>
        <taxon>Guptibacillaceae</taxon>
        <taxon>Guptibacillus</taxon>
    </lineage>
</organism>
<name>A0ABU0JW21_9BACL</name>
<evidence type="ECO:0000313" key="3">
    <source>
        <dbReference type="Proteomes" id="UP001226720"/>
    </source>
</evidence>
<dbReference type="GeneID" id="301327577"/>
<dbReference type="Proteomes" id="UP001226720">
    <property type="component" value="Unassembled WGS sequence"/>
</dbReference>
<dbReference type="EMBL" id="JAUSWM010000001">
    <property type="protein sequence ID" value="MDQ0481293.1"/>
    <property type="molecule type" value="Genomic_DNA"/>
</dbReference>
<keyword evidence="1" id="KW-0732">Signal</keyword>
<feature type="chain" id="PRO_5046195178" evidence="1">
    <location>
        <begin position="24"/>
        <end position="125"/>
    </location>
</feature>
<accession>A0ABU0JW21</accession>
<proteinExistence type="predicted"/>
<evidence type="ECO:0000313" key="2">
    <source>
        <dbReference type="EMBL" id="MDQ0481293.1"/>
    </source>
</evidence>
<protein>
    <submittedName>
        <fullName evidence="2">Uncharacterized protein</fullName>
    </submittedName>
</protein>
<sequence>MMKKVVCLAFAAYLFTFPIHSEATTLGNSFSFKCMVITNGIEHEWEFSSPNEYEFEKGNTVEKGSAAKQKVSALFQHLNVTELAQVDELVEKMGTYGYKDVERFEMKWMDSNGRLYTWVWNEEDK</sequence>